<evidence type="ECO:0000313" key="1">
    <source>
        <dbReference type="EMBL" id="QIJ04686.1"/>
    </source>
</evidence>
<dbReference type="RefSeq" id="WP_165565072.1">
    <property type="nucleotide sequence ID" value="NZ_CP045857.1"/>
</dbReference>
<dbReference type="EMBL" id="CP045857">
    <property type="protein sequence ID" value="QIJ04686.1"/>
    <property type="molecule type" value="Genomic_DNA"/>
</dbReference>
<dbReference type="Proteomes" id="UP000502117">
    <property type="component" value="Chromosome"/>
</dbReference>
<accession>A0A6G7LS85</accession>
<evidence type="ECO:0008006" key="3">
    <source>
        <dbReference type="Google" id="ProtNLM"/>
    </source>
</evidence>
<dbReference type="KEGG" id="schk:GII14_11360"/>
<reference evidence="1 2" key="1">
    <citation type="submission" date="2019-11" db="EMBL/GenBank/DDBJ databases">
        <title>Complete Genome Sequence of Shewanella chilikensis Strain DC57, Isolated from Corroded Seal Rings at a floating production facility in Australia.</title>
        <authorList>
            <person name="Salgar-Chaparro S.J."/>
            <person name="Castillo-Villamizar G.A."/>
            <person name="Poehlein A."/>
            <person name="Daniel R."/>
            <person name="Machuca L."/>
        </authorList>
    </citation>
    <scope>NUCLEOTIDE SEQUENCE [LARGE SCALE GENOMIC DNA]</scope>
    <source>
        <strain evidence="1 2">DC57</strain>
    </source>
</reference>
<protein>
    <recommendedName>
        <fullName evidence="3">CopG family transcriptional regulator</fullName>
    </recommendedName>
</protein>
<evidence type="ECO:0000313" key="2">
    <source>
        <dbReference type="Proteomes" id="UP000502117"/>
    </source>
</evidence>
<organism evidence="1 2">
    <name type="scientific">Shewanella chilikensis</name>
    <dbReference type="NCBI Taxonomy" id="558541"/>
    <lineage>
        <taxon>Bacteria</taxon>
        <taxon>Pseudomonadati</taxon>
        <taxon>Pseudomonadota</taxon>
        <taxon>Gammaproteobacteria</taxon>
        <taxon>Alteromonadales</taxon>
        <taxon>Shewanellaceae</taxon>
        <taxon>Shewanella</taxon>
    </lineage>
</organism>
<name>A0A6G7LS85_9GAMM</name>
<gene>
    <name evidence="1" type="ORF">GII14_11360</name>
</gene>
<sequence>MAITLRLTDEQEQLLEQLMNRLEIQTKSKALIYFIEHGNELLTHRMAYNDVRSEIDSLFFSLDMLKKHRIPY</sequence>
<proteinExistence type="predicted"/>
<dbReference type="AlphaFoldDB" id="A0A6G7LS85"/>